<dbReference type="OrthoDB" id="9786141at2"/>
<sequence length="222" mass="24786">MLDEYPQPSVAVDTAALTYDPVRAEILVLQVRRPDGPGWALPGTFMHIDELLADAVARSLRDKAGVTGVVPRQLHVFDALDRDDRGRVLAVAHMAVVRLDRLADRLPATRLTPVHRPGRMWRDHADIIDLARVRLEDEHRARPDPYGLLADGDGDTADDTADDVAAWGNAFTLRELRRLHEAVAGTTLQPDTFKRRMAPYLVETGHTVTSGRGRPAELFRRR</sequence>
<evidence type="ECO:0000259" key="2">
    <source>
        <dbReference type="Pfam" id="PF21906"/>
    </source>
</evidence>
<feature type="domain" description="NrtR DNA-binding winged helix" evidence="2">
    <location>
        <begin position="169"/>
        <end position="220"/>
    </location>
</feature>
<dbReference type="AlphaFoldDB" id="A0A1E8Q531"/>
<dbReference type="RefSeq" id="WP_070353503.1">
    <property type="nucleotide sequence ID" value="NZ_CP043474.1"/>
</dbReference>
<dbReference type="InterPro" id="IPR054105">
    <property type="entry name" value="WHD_NrtR"/>
</dbReference>
<dbReference type="Gene3D" id="1.10.10.10">
    <property type="entry name" value="Winged helix-like DNA-binding domain superfamily/Winged helix DNA-binding domain"/>
    <property type="match status" value="1"/>
</dbReference>
<dbReference type="Pfam" id="PF21906">
    <property type="entry name" value="WHD_NrtR"/>
    <property type="match status" value="1"/>
</dbReference>
<dbReference type="Proteomes" id="UP000178953">
    <property type="component" value="Unassembled WGS sequence"/>
</dbReference>
<dbReference type="EMBL" id="MCHX01000026">
    <property type="protein sequence ID" value="OFJ53361.1"/>
    <property type="molecule type" value="Genomic_DNA"/>
</dbReference>
<evidence type="ECO:0000259" key="1">
    <source>
        <dbReference type="Pfam" id="PF00293"/>
    </source>
</evidence>
<gene>
    <name evidence="3" type="ORF">BEL07_12915</name>
</gene>
<dbReference type="SUPFAM" id="SSF55811">
    <property type="entry name" value="Nudix"/>
    <property type="match status" value="1"/>
</dbReference>
<proteinExistence type="predicted"/>
<name>A0A1E8Q531_9MYCO</name>
<organism evidence="3 4">
    <name type="scientific">Mycolicibacterium grossiae</name>
    <dbReference type="NCBI Taxonomy" id="1552759"/>
    <lineage>
        <taxon>Bacteria</taxon>
        <taxon>Bacillati</taxon>
        <taxon>Actinomycetota</taxon>
        <taxon>Actinomycetes</taxon>
        <taxon>Mycobacteriales</taxon>
        <taxon>Mycobacteriaceae</taxon>
        <taxon>Mycolicibacterium</taxon>
    </lineage>
</organism>
<dbReference type="InterPro" id="IPR036388">
    <property type="entry name" value="WH-like_DNA-bd_sf"/>
</dbReference>
<accession>A0A1E8Q531</accession>
<dbReference type="Pfam" id="PF00293">
    <property type="entry name" value="NUDIX"/>
    <property type="match status" value="1"/>
</dbReference>
<dbReference type="Gene3D" id="3.90.79.10">
    <property type="entry name" value="Nucleoside Triphosphate Pyrophosphohydrolase"/>
    <property type="match status" value="1"/>
</dbReference>
<evidence type="ECO:0000313" key="4">
    <source>
        <dbReference type="Proteomes" id="UP000178953"/>
    </source>
</evidence>
<dbReference type="PANTHER" id="PTHR43736">
    <property type="entry name" value="ADP-RIBOSE PYROPHOSPHATASE"/>
    <property type="match status" value="1"/>
</dbReference>
<dbReference type="SUPFAM" id="SSF46785">
    <property type="entry name" value="Winged helix' DNA-binding domain"/>
    <property type="match status" value="1"/>
</dbReference>
<evidence type="ECO:0008006" key="5">
    <source>
        <dbReference type="Google" id="ProtNLM"/>
    </source>
</evidence>
<dbReference type="InterPro" id="IPR036390">
    <property type="entry name" value="WH_DNA-bd_sf"/>
</dbReference>
<evidence type="ECO:0000313" key="3">
    <source>
        <dbReference type="EMBL" id="OFJ53361.1"/>
    </source>
</evidence>
<keyword evidence="4" id="KW-1185">Reference proteome</keyword>
<feature type="domain" description="Nudix hydrolase" evidence="1">
    <location>
        <begin position="18"/>
        <end position="83"/>
    </location>
</feature>
<dbReference type="PANTHER" id="PTHR43736:SF4">
    <property type="entry name" value="SLR1690 PROTEIN"/>
    <property type="match status" value="1"/>
</dbReference>
<protein>
    <recommendedName>
        <fullName evidence="5">NUDIX hydrolase</fullName>
    </recommendedName>
</protein>
<dbReference type="InterPro" id="IPR015797">
    <property type="entry name" value="NUDIX_hydrolase-like_dom_sf"/>
</dbReference>
<reference evidence="3 4" key="1">
    <citation type="submission" date="2016-09" db="EMBL/GenBank/DDBJ databases">
        <title>genome sequence of Mycobacterium sp. 739 SCH.</title>
        <authorList>
            <person name="Greninger A.L."/>
            <person name="Qin X."/>
            <person name="Jerome K."/>
            <person name="Vora S."/>
            <person name="Quinn K."/>
        </authorList>
    </citation>
    <scope>NUCLEOTIDE SEQUENCE [LARGE SCALE GENOMIC DNA]</scope>
    <source>
        <strain evidence="3 4">SCH</strain>
    </source>
</reference>
<comment type="caution">
    <text evidence="3">The sequence shown here is derived from an EMBL/GenBank/DDBJ whole genome shotgun (WGS) entry which is preliminary data.</text>
</comment>
<dbReference type="CDD" id="cd18873">
    <property type="entry name" value="NUDIX_NadM_like"/>
    <property type="match status" value="1"/>
</dbReference>
<dbReference type="InterPro" id="IPR000086">
    <property type="entry name" value="NUDIX_hydrolase_dom"/>
</dbReference>